<feature type="compositionally biased region" description="Low complexity" evidence="6">
    <location>
        <begin position="1075"/>
        <end position="1092"/>
    </location>
</feature>
<reference evidence="8 9" key="1">
    <citation type="submission" date="2013-07" db="EMBL/GenBank/DDBJ databases">
        <title>The Genome Sequence of Cryptococcus heveanensis BCC8398.</title>
        <authorList>
            <consortium name="The Broad Institute Genome Sequencing Platform"/>
            <person name="Cuomo C."/>
            <person name="Litvintseva A."/>
            <person name="Chen Y."/>
            <person name="Heitman J."/>
            <person name="Sun S."/>
            <person name="Springer D."/>
            <person name="Dromer F."/>
            <person name="Young S.K."/>
            <person name="Zeng Q."/>
            <person name="Gargeya S."/>
            <person name="Fitzgerald M."/>
            <person name="Abouelleil A."/>
            <person name="Alvarado L."/>
            <person name="Berlin A.M."/>
            <person name="Chapman S.B."/>
            <person name="Dewar J."/>
            <person name="Goldberg J."/>
            <person name="Griggs A."/>
            <person name="Gujja S."/>
            <person name="Hansen M."/>
            <person name="Howarth C."/>
            <person name="Imamovic A."/>
            <person name="Larimer J."/>
            <person name="McCowan C."/>
            <person name="Murphy C."/>
            <person name="Pearson M."/>
            <person name="Priest M."/>
            <person name="Roberts A."/>
            <person name="Saif S."/>
            <person name="Shea T."/>
            <person name="Sykes S."/>
            <person name="Wortman J."/>
            <person name="Nusbaum C."/>
            <person name="Birren B."/>
        </authorList>
    </citation>
    <scope>NUCLEOTIDE SEQUENCE [LARGE SCALE GENOMIC DNA]</scope>
    <source>
        <strain evidence="8 9">BCC8398</strain>
    </source>
</reference>
<dbReference type="InterPro" id="IPR036638">
    <property type="entry name" value="HLH_DNA-bd_sf"/>
</dbReference>
<feature type="compositionally biased region" description="Polar residues" evidence="6">
    <location>
        <begin position="62"/>
        <end position="71"/>
    </location>
</feature>
<feature type="compositionally biased region" description="Gly residues" evidence="6">
    <location>
        <begin position="353"/>
        <end position="363"/>
    </location>
</feature>
<feature type="compositionally biased region" description="Basic and acidic residues" evidence="6">
    <location>
        <begin position="816"/>
        <end position="831"/>
    </location>
</feature>
<feature type="region of interest" description="Disordered" evidence="6">
    <location>
        <begin position="408"/>
        <end position="514"/>
    </location>
</feature>
<dbReference type="PANTHER" id="PTHR15741">
    <property type="entry name" value="BASIC HELIX-LOOP-HELIX ZIP TRANSCRIPTION FACTOR"/>
    <property type="match status" value="1"/>
</dbReference>
<evidence type="ECO:0000256" key="2">
    <source>
        <dbReference type="ARBA" id="ARBA00023015"/>
    </source>
</evidence>
<evidence type="ECO:0000313" key="8">
    <source>
        <dbReference type="EMBL" id="OCF35343.1"/>
    </source>
</evidence>
<keyword evidence="4" id="KW-0804">Transcription</keyword>
<dbReference type="Proteomes" id="UP000092666">
    <property type="component" value="Unassembled WGS sequence"/>
</dbReference>
<dbReference type="CDD" id="cd11405">
    <property type="entry name" value="bHLHzip_MLXIP_like"/>
    <property type="match status" value="1"/>
</dbReference>
<feature type="compositionally biased region" description="Basic residues" evidence="6">
    <location>
        <begin position="452"/>
        <end position="463"/>
    </location>
</feature>
<feature type="region of interest" description="Disordered" evidence="6">
    <location>
        <begin position="326"/>
        <end position="377"/>
    </location>
</feature>
<dbReference type="SMART" id="SM00353">
    <property type="entry name" value="HLH"/>
    <property type="match status" value="1"/>
</dbReference>
<evidence type="ECO:0000256" key="6">
    <source>
        <dbReference type="SAM" id="MobiDB-lite"/>
    </source>
</evidence>
<feature type="compositionally biased region" description="Polar residues" evidence="6">
    <location>
        <begin position="326"/>
        <end position="344"/>
    </location>
</feature>
<dbReference type="GO" id="GO:0005634">
    <property type="term" value="C:nucleus"/>
    <property type="evidence" value="ECO:0007669"/>
    <property type="project" value="UniProtKB-SubCell"/>
</dbReference>
<dbReference type="AlphaFoldDB" id="A0A1B9GWD0"/>
<protein>
    <recommendedName>
        <fullName evidence="7">BHLH domain-containing protein</fullName>
    </recommendedName>
</protein>
<keyword evidence="9" id="KW-1185">Reference proteome</keyword>
<feature type="compositionally biased region" description="Low complexity" evidence="6">
    <location>
        <begin position="72"/>
        <end position="81"/>
    </location>
</feature>
<feature type="compositionally biased region" description="Polar residues" evidence="6">
    <location>
        <begin position="118"/>
        <end position="130"/>
    </location>
</feature>
<feature type="compositionally biased region" description="Low complexity" evidence="6">
    <location>
        <begin position="408"/>
        <end position="424"/>
    </location>
</feature>
<feature type="region of interest" description="Disordered" evidence="6">
    <location>
        <begin position="1"/>
        <end position="26"/>
    </location>
</feature>
<feature type="domain" description="BHLH" evidence="7">
    <location>
        <begin position="818"/>
        <end position="901"/>
    </location>
</feature>
<evidence type="ECO:0000256" key="1">
    <source>
        <dbReference type="ARBA" id="ARBA00004123"/>
    </source>
</evidence>
<name>A0A1B9GWD0_9TREE</name>
<dbReference type="SUPFAM" id="SSF47459">
    <property type="entry name" value="HLH, helix-loop-helix DNA-binding domain"/>
    <property type="match status" value="1"/>
</dbReference>
<keyword evidence="3" id="KW-0238">DNA-binding</keyword>
<feature type="region of interest" description="Disordered" evidence="6">
    <location>
        <begin position="50"/>
        <end position="157"/>
    </location>
</feature>
<feature type="compositionally biased region" description="Acidic residues" evidence="6">
    <location>
        <begin position="1026"/>
        <end position="1040"/>
    </location>
</feature>
<feature type="region of interest" description="Disordered" evidence="6">
    <location>
        <begin position="640"/>
        <end position="671"/>
    </location>
</feature>
<reference evidence="9" key="2">
    <citation type="submission" date="2013-12" db="EMBL/GenBank/DDBJ databases">
        <title>Evolution of pathogenesis and genome organization in the Tremellales.</title>
        <authorList>
            <person name="Cuomo C."/>
            <person name="Litvintseva A."/>
            <person name="Heitman J."/>
            <person name="Chen Y."/>
            <person name="Sun S."/>
            <person name="Springer D."/>
            <person name="Dromer F."/>
            <person name="Young S."/>
            <person name="Zeng Q."/>
            <person name="Chapman S."/>
            <person name="Gujja S."/>
            <person name="Saif S."/>
            <person name="Birren B."/>
        </authorList>
    </citation>
    <scope>NUCLEOTIDE SEQUENCE [LARGE SCALE GENOMIC DNA]</scope>
    <source>
        <strain evidence="9">BCC8398</strain>
    </source>
</reference>
<feature type="region of interest" description="Disordered" evidence="6">
    <location>
        <begin position="921"/>
        <end position="1125"/>
    </location>
</feature>
<dbReference type="InterPro" id="IPR052207">
    <property type="entry name" value="Max-like/E-box_TFs"/>
</dbReference>
<feature type="compositionally biased region" description="Low complexity" evidence="6">
    <location>
        <begin position="802"/>
        <end position="812"/>
    </location>
</feature>
<dbReference type="InterPro" id="IPR011598">
    <property type="entry name" value="bHLH_dom"/>
</dbReference>
<accession>A0A1B9GWD0</accession>
<sequence>MSTTTSHAASPVLHHHQHQQQQQLQPTEQELFSLDFLALAGLDSGMNAGSSHSAGLDMASPQGLSGQQPTKSSDAGTSSSSHWDGSGHTNAIAGPSSHASSSTATRNTSTDTEMGFGTQPQDGTSVTASGSRRRQKGSAIERRDSNSMEVDQTGLDYLSGLPDGHGMLGMGLNGDGIGVGSGGGSGNGHDFDSLQAALLQQQLQAIHMQSPLGFDISNPQFPLAQMLLSSPASQMVQLGQQISTEAGQDGRQQQHRQRASLDTGWAVNQGPGGMPTPGASGEMVPQNKQDVMSPIQLEIFARAQSEMNGDPNMLPLLSPALSHSTSASTFNSPATTTAFSSQPPSGHFNINQGGQGIGNGNGNATGNKSPLEQLQEQQRQFQEQLAVLQQRQLEMQATAAAVVAASNNSPYISSSGPSSGPSRPATTPGMTPTSAGGFFSPLTSPALEATSRGHRSHGHHHHFSPAFNAQQARTPHPLSALSSPALNPVGSSGGAQQTLSPALGPQTGTDLSDPDYLRALVGMLDGPTSIGEPAQPSYHSPSSIVSTSTAGHSTILASPALMPTGTGPHRHSLPTKSRPSPMLKPTNHRSHQRVPSGQTGQYSVPTSPAVQKFHPNAPAPGMGGLGYLPPSAIDHRHLHTDASQSTASTPSPVDLSQIMPPPPVPHGTAKVKKGVAPMTPASLMNLASSAPTSAPALAPGYGPESTSSSGNSKRSNEGNYTQQGVPAPPPPRRGNSSGTRNATKRQSAVLPAANGAGTAAGTTGKKGAAGKLATAASGSGTGSGGGKRALAIRPHGGVGVRAATKASAALSAPPEPENRKTSHKAAEQKRRDSLKAGFDELRLLLPPINVEALDAETGEPIPGSSAPRLLPKSSLVPDDNPNRGVSKVALLRFSNEYIEKLKGRVDRRDTYIERLREEVRKLRARGGEDPNTSDIGAVPEDGGSEGEGEGDMSSSQAGEDGGSEEDVDVLEYDWREGEDEEFGPPDTSDIDEEAGDADENEIENADGNEGVAGEEGADRSLNGPEGDGDEGMDVELDEADIEKAKGIDGTAHNNKKRGARSSTGTRGARSKSFLASASAGTTNSASGGTSKSPALKATGTGGSAKRPSLLKSGSSSGNTITLKNR</sequence>
<feature type="region of interest" description="Disordered" evidence="6">
    <location>
        <begin position="690"/>
        <end position="768"/>
    </location>
</feature>
<dbReference type="PANTHER" id="PTHR15741:SF38">
    <property type="entry name" value="BHLH DOMAIN-CONTAINING PROTEIN"/>
    <property type="match status" value="1"/>
</dbReference>
<gene>
    <name evidence="8" type="ORF">I316_02891</name>
</gene>
<proteinExistence type="predicted"/>
<dbReference type="GO" id="GO:0000981">
    <property type="term" value="F:DNA-binding transcription factor activity, RNA polymerase II-specific"/>
    <property type="evidence" value="ECO:0007669"/>
    <property type="project" value="TreeGrafter"/>
</dbReference>
<dbReference type="GO" id="GO:0000978">
    <property type="term" value="F:RNA polymerase II cis-regulatory region sequence-specific DNA binding"/>
    <property type="evidence" value="ECO:0007669"/>
    <property type="project" value="TreeGrafter"/>
</dbReference>
<feature type="region of interest" description="Disordered" evidence="6">
    <location>
        <begin position="773"/>
        <end position="792"/>
    </location>
</feature>
<organism evidence="8 9">
    <name type="scientific">Kwoniella heveanensis BCC8398</name>
    <dbReference type="NCBI Taxonomy" id="1296120"/>
    <lineage>
        <taxon>Eukaryota</taxon>
        <taxon>Fungi</taxon>
        <taxon>Dikarya</taxon>
        <taxon>Basidiomycota</taxon>
        <taxon>Agaricomycotina</taxon>
        <taxon>Tremellomycetes</taxon>
        <taxon>Tremellales</taxon>
        <taxon>Cryptococcaceae</taxon>
        <taxon>Kwoniella</taxon>
    </lineage>
</organism>
<feature type="region of interest" description="Disordered" evidence="6">
    <location>
        <begin position="797"/>
        <end position="831"/>
    </location>
</feature>
<feature type="region of interest" description="Disordered" evidence="6">
    <location>
        <begin position="561"/>
        <end position="605"/>
    </location>
</feature>
<dbReference type="STRING" id="1296120.A0A1B9GWD0"/>
<dbReference type="PROSITE" id="PS50888">
    <property type="entry name" value="BHLH"/>
    <property type="match status" value="1"/>
</dbReference>
<evidence type="ECO:0000313" key="9">
    <source>
        <dbReference type="Proteomes" id="UP000092666"/>
    </source>
</evidence>
<feature type="compositionally biased region" description="Low complexity" evidence="6">
    <location>
        <begin position="752"/>
        <end position="768"/>
    </location>
</feature>
<evidence type="ECO:0000259" key="7">
    <source>
        <dbReference type="PROSITE" id="PS50888"/>
    </source>
</evidence>
<dbReference type="GO" id="GO:0046983">
    <property type="term" value="F:protein dimerization activity"/>
    <property type="evidence" value="ECO:0007669"/>
    <property type="project" value="InterPro"/>
</dbReference>
<dbReference type="Gene3D" id="4.10.280.10">
    <property type="entry name" value="Helix-loop-helix DNA-binding domain"/>
    <property type="match status" value="1"/>
</dbReference>
<dbReference type="Pfam" id="PF00010">
    <property type="entry name" value="HLH"/>
    <property type="match status" value="1"/>
</dbReference>
<feature type="compositionally biased region" description="Low complexity" evidence="6">
    <location>
        <begin position="690"/>
        <end position="719"/>
    </location>
</feature>
<evidence type="ECO:0000256" key="3">
    <source>
        <dbReference type="ARBA" id="ARBA00023125"/>
    </source>
</evidence>
<feature type="compositionally biased region" description="Polar residues" evidence="6">
    <location>
        <begin position="593"/>
        <end position="605"/>
    </location>
</feature>
<feature type="compositionally biased region" description="Polar residues" evidence="6">
    <location>
        <begin position="734"/>
        <end position="746"/>
    </location>
</feature>
<feature type="region of interest" description="Disordered" evidence="6">
    <location>
        <begin position="264"/>
        <end position="284"/>
    </location>
</feature>
<feature type="compositionally biased region" description="Polar residues" evidence="6">
    <location>
        <begin position="494"/>
        <end position="510"/>
    </location>
</feature>
<feature type="compositionally biased region" description="Acidic residues" evidence="6">
    <location>
        <begin position="961"/>
        <end position="1006"/>
    </location>
</feature>
<dbReference type="EMBL" id="KI669499">
    <property type="protein sequence ID" value="OCF35343.1"/>
    <property type="molecule type" value="Genomic_DNA"/>
</dbReference>
<evidence type="ECO:0000256" key="4">
    <source>
        <dbReference type="ARBA" id="ARBA00023163"/>
    </source>
</evidence>
<feature type="compositionally biased region" description="Polar residues" evidence="6">
    <location>
        <begin position="641"/>
        <end position="651"/>
    </location>
</feature>
<comment type="subcellular location">
    <subcellularLocation>
        <location evidence="1">Nucleus</location>
    </subcellularLocation>
</comment>
<keyword evidence="2" id="KW-0805">Transcription regulation</keyword>
<evidence type="ECO:0000256" key="5">
    <source>
        <dbReference type="ARBA" id="ARBA00023242"/>
    </source>
</evidence>
<keyword evidence="5" id="KW-0539">Nucleus</keyword>
<feature type="compositionally biased region" description="Polar residues" evidence="6">
    <location>
        <begin position="1111"/>
        <end position="1125"/>
    </location>
</feature>
<feature type="compositionally biased region" description="Low complexity" evidence="6">
    <location>
        <begin position="91"/>
        <end position="112"/>
    </location>
</feature>
<feature type="region of interest" description="Disordered" evidence="6">
    <location>
        <begin position="856"/>
        <end position="884"/>
    </location>
</feature>
<dbReference type="OrthoDB" id="5344169at2759"/>